<dbReference type="EMBL" id="BMFA01000006">
    <property type="protein sequence ID" value="GGB48919.1"/>
    <property type="molecule type" value="Genomic_DNA"/>
</dbReference>
<feature type="binding site" evidence="9">
    <location>
        <position position="124"/>
    </location>
    <ligand>
        <name>substrate</name>
    </ligand>
</feature>
<dbReference type="CDD" id="cd00466">
    <property type="entry name" value="DHQase_II"/>
    <property type="match status" value="1"/>
</dbReference>
<reference evidence="10" key="1">
    <citation type="journal article" date="2014" name="Int. J. Syst. Evol. Microbiol.">
        <title>Complete genome sequence of Corynebacterium casei LMG S-19264T (=DSM 44701T), isolated from a smear-ripened cheese.</title>
        <authorList>
            <consortium name="US DOE Joint Genome Institute (JGI-PGF)"/>
            <person name="Walter F."/>
            <person name="Albersmeier A."/>
            <person name="Kalinowski J."/>
            <person name="Ruckert C."/>
        </authorList>
    </citation>
    <scope>NUCLEOTIDE SEQUENCE</scope>
    <source>
        <strain evidence="10">CGMCC 1.12426</strain>
    </source>
</reference>
<dbReference type="HAMAP" id="MF_00169">
    <property type="entry name" value="AroQ"/>
    <property type="match status" value="1"/>
</dbReference>
<feature type="binding site" evidence="9">
    <location>
        <begin position="138"/>
        <end position="139"/>
    </location>
    <ligand>
        <name>substrate</name>
    </ligand>
</feature>
<keyword evidence="7 9" id="KW-0057">Aromatic amino acid biosynthesis</keyword>
<evidence type="ECO:0000256" key="8">
    <source>
        <dbReference type="ARBA" id="ARBA00023239"/>
    </source>
</evidence>
<dbReference type="PANTHER" id="PTHR21272">
    <property type="entry name" value="CATABOLIC 3-DEHYDROQUINASE"/>
    <property type="match status" value="1"/>
</dbReference>
<accession>A0A916X233</accession>
<dbReference type="GO" id="GO:0003855">
    <property type="term" value="F:3-dehydroquinate dehydratase activity"/>
    <property type="evidence" value="ECO:0007669"/>
    <property type="project" value="UniProtKB-UniRule"/>
</dbReference>
<dbReference type="NCBIfam" id="NF003805">
    <property type="entry name" value="PRK05395.1-2"/>
    <property type="match status" value="1"/>
</dbReference>
<comment type="subunit">
    <text evidence="5 9">Homododecamer.</text>
</comment>
<reference evidence="10" key="2">
    <citation type="submission" date="2020-09" db="EMBL/GenBank/DDBJ databases">
        <authorList>
            <person name="Sun Q."/>
            <person name="Zhou Y."/>
        </authorList>
    </citation>
    <scope>NUCLEOTIDE SEQUENCE</scope>
    <source>
        <strain evidence="10">CGMCC 1.12426</strain>
    </source>
</reference>
<dbReference type="EC" id="4.2.1.10" evidence="6 9"/>
<dbReference type="Pfam" id="PF01220">
    <property type="entry name" value="DHquinase_II"/>
    <property type="match status" value="1"/>
</dbReference>
<proteinExistence type="inferred from homology"/>
<organism evidence="10 11">
    <name type="scientific">Roseibium aquae</name>
    <dbReference type="NCBI Taxonomy" id="1323746"/>
    <lineage>
        <taxon>Bacteria</taxon>
        <taxon>Pseudomonadati</taxon>
        <taxon>Pseudomonadota</taxon>
        <taxon>Alphaproteobacteria</taxon>
        <taxon>Hyphomicrobiales</taxon>
        <taxon>Stappiaceae</taxon>
        <taxon>Roseibium</taxon>
    </lineage>
</organism>
<evidence type="ECO:0000313" key="11">
    <source>
        <dbReference type="Proteomes" id="UP000605148"/>
    </source>
</evidence>
<evidence type="ECO:0000256" key="4">
    <source>
        <dbReference type="ARBA" id="ARBA00011037"/>
    </source>
</evidence>
<keyword evidence="9" id="KW-0028">Amino-acid biosynthesis</keyword>
<feature type="site" description="Transition state stabilizer" evidence="9">
    <location>
        <position position="55"/>
    </location>
</feature>
<dbReference type="NCBIfam" id="NF003806">
    <property type="entry name" value="PRK05395.1-3"/>
    <property type="match status" value="1"/>
</dbReference>
<dbReference type="PROSITE" id="PS01029">
    <property type="entry name" value="DEHYDROQUINASE_II"/>
    <property type="match status" value="1"/>
</dbReference>
<dbReference type="NCBIfam" id="TIGR01088">
    <property type="entry name" value="aroQ"/>
    <property type="match status" value="1"/>
</dbReference>
<dbReference type="Proteomes" id="UP000605148">
    <property type="component" value="Unassembled WGS sequence"/>
</dbReference>
<evidence type="ECO:0000256" key="3">
    <source>
        <dbReference type="ARBA" id="ARBA00004902"/>
    </source>
</evidence>
<evidence type="ECO:0000256" key="7">
    <source>
        <dbReference type="ARBA" id="ARBA00023141"/>
    </source>
</evidence>
<comment type="caution">
    <text evidence="10">The sequence shown here is derived from an EMBL/GenBank/DDBJ whole genome shotgun (WGS) entry which is preliminary data.</text>
</comment>
<gene>
    <name evidence="10" type="primary">aroQ2</name>
    <name evidence="9" type="synonym">aroQ</name>
    <name evidence="10" type="ORF">GCM10011316_21290</name>
</gene>
<comment type="catalytic activity">
    <reaction evidence="1 9">
        <text>3-dehydroquinate = 3-dehydroshikimate + H2O</text>
        <dbReference type="Rhea" id="RHEA:21096"/>
        <dbReference type="ChEBI" id="CHEBI:15377"/>
        <dbReference type="ChEBI" id="CHEBI:16630"/>
        <dbReference type="ChEBI" id="CHEBI:32364"/>
        <dbReference type="EC" id="4.2.1.10"/>
    </reaction>
</comment>
<comment type="similarity">
    <text evidence="4 9">Belongs to the type-II 3-dehydroquinase family.</text>
</comment>
<name>A0A916X233_9HYPH</name>
<feature type="binding site" evidence="9">
    <location>
        <position position="148"/>
    </location>
    <ligand>
        <name>substrate</name>
    </ligand>
</feature>
<evidence type="ECO:0000256" key="9">
    <source>
        <dbReference type="HAMAP-Rule" id="MF_00169"/>
    </source>
</evidence>
<evidence type="ECO:0000256" key="2">
    <source>
        <dbReference type="ARBA" id="ARBA00003924"/>
    </source>
</evidence>
<protein>
    <recommendedName>
        <fullName evidence="6 9">3-dehydroquinate dehydratase</fullName>
        <shortName evidence="9">3-dehydroquinase</shortName>
        <ecNumber evidence="6 9">4.2.1.10</ecNumber>
    </recommendedName>
    <alternativeName>
        <fullName evidence="9">Type II DHQase</fullName>
    </alternativeName>
</protein>
<dbReference type="InterPro" id="IPR018509">
    <property type="entry name" value="DHquinase_II_CS"/>
</dbReference>
<dbReference type="PANTHER" id="PTHR21272:SF3">
    <property type="entry name" value="CATABOLIC 3-DEHYDROQUINASE"/>
    <property type="match status" value="1"/>
</dbReference>
<dbReference type="InterPro" id="IPR036441">
    <property type="entry name" value="DHquinase_II_sf"/>
</dbReference>
<sequence>MVNGLAGLDPIPNSPALTGAERKLPDQHVVCYSGGCVSKPIYVINGPNLNLLGHREPEIYGHETLGDVERTCADLARHHQLELRFFQSNAEHELIDWIQEAREAAAGIIINPAAYSHTSIAILDALRACSFPVLEVHVSNIHQREPFRHHSHMSARADGVIVGCGTQGYELAVLRMARLLSAGR</sequence>
<dbReference type="InterPro" id="IPR001874">
    <property type="entry name" value="DHquinase_II"/>
</dbReference>
<feature type="binding site" evidence="9">
    <location>
        <position position="111"/>
    </location>
    <ligand>
        <name>substrate</name>
    </ligand>
</feature>
<evidence type="ECO:0000313" key="10">
    <source>
        <dbReference type="EMBL" id="GGB48919.1"/>
    </source>
</evidence>
<keyword evidence="11" id="KW-1185">Reference proteome</keyword>
<comment type="pathway">
    <text evidence="3 9">Metabolic intermediate biosynthesis; chorismate biosynthesis; chorismate from D-erythrose 4-phosphate and phosphoenolpyruvate: step 3/7.</text>
</comment>
<comment type="function">
    <text evidence="2 9">Catalyzes a trans-dehydration via an enolate intermediate.</text>
</comment>
<feature type="active site" description="Proton donor" evidence="9">
    <location>
        <position position="137"/>
    </location>
</feature>
<evidence type="ECO:0000256" key="6">
    <source>
        <dbReference type="ARBA" id="ARBA00012060"/>
    </source>
</evidence>
<dbReference type="GO" id="GO:0009423">
    <property type="term" value="P:chorismate biosynthetic process"/>
    <property type="evidence" value="ECO:0007669"/>
    <property type="project" value="UniProtKB-UniRule"/>
</dbReference>
<dbReference type="Gene3D" id="3.40.50.9100">
    <property type="entry name" value="Dehydroquinase, class II"/>
    <property type="match status" value="1"/>
</dbReference>
<dbReference type="GO" id="GO:0008652">
    <property type="term" value="P:amino acid biosynthetic process"/>
    <property type="evidence" value="ECO:0007669"/>
    <property type="project" value="UniProtKB-KW"/>
</dbReference>
<dbReference type="SUPFAM" id="SSF52304">
    <property type="entry name" value="Type II 3-dehydroquinate dehydratase"/>
    <property type="match status" value="1"/>
</dbReference>
<feature type="active site" description="Proton acceptor" evidence="9">
    <location>
        <position position="60"/>
    </location>
</feature>
<feature type="binding site" evidence="9">
    <location>
        <position position="117"/>
    </location>
    <ligand>
        <name>substrate</name>
    </ligand>
</feature>
<evidence type="ECO:0000256" key="1">
    <source>
        <dbReference type="ARBA" id="ARBA00001864"/>
    </source>
</evidence>
<dbReference type="AlphaFoldDB" id="A0A916X233"/>
<keyword evidence="8 9" id="KW-0456">Lyase</keyword>
<dbReference type="GO" id="GO:0009073">
    <property type="term" value="P:aromatic amino acid family biosynthetic process"/>
    <property type="evidence" value="ECO:0007669"/>
    <property type="project" value="UniProtKB-KW"/>
</dbReference>
<dbReference type="GO" id="GO:0019631">
    <property type="term" value="P:quinate catabolic process"/>
    <property type="evidence" value="ECO:0007669"/>
    <property type="project" value="TreeGrafter"/>
</dbReference>
<evidence type="ECO:0000256" key="5">
    <source>
        <dbReference type="ARBA" id="ARBA00011193"/>
    </source>
</evidence>
<dbReference type="NCBIfam" id="NF003807">
    <property type="entry name" value="PRK05395.1-4"/>
    <property type="match status" value="1"/>
</dbReference>